<dbReference type="Proteomes" id="UP000229378">
    <property type="component" value="Unassembled WGS sequence"/>
</dbReference>
<reference evidence="1 2" key="1">
    <citation type="submission" date="2017-10" db="EMBL/GenBank/DDBJ databases">
        <authorList>
            <person name="Banno H."/>
            <person name="Chua N.-H."/>
        </authorList>
    </citation>
    <scope>NUCLEOTIDE SEQUENCE [LARGE SCALE GENOMIC DNA]</scope>
    <source>
        <strain evidence="1 2">SCPM-O-B-7607</strain>
    </source>
</reference>
<comment type="caution">
    <text evidence="1">The sequence shown here is derived from an EMBL/GenBank/DDBJ whole genome shotgun (WGS) entry which is preliminary data.</text>
</comment>
<evidence type="ECO:0000313" key="2">
    <source>
        <dbReference type="Proteomes" id="UP000229378"/>
    </source>
</evidence>
<sequence length="182" mass="19975">MKWIWILRFVVMVMFASSTVVYSAPVTKEIKVEATIPSILELDIVSLTKSAPGDVIVLEYGDYNGHAPRFMSSALSLKIRHNSDAKQGYNLSINDDAELTTLTRRGYKGFPMEVSISTNNGEKRLLSANPVKINKVSILLPGNDDVVPLLIPLRIEAIPGSVLIKAGELYTGILTFTLEPLS</sequence>
<evidence type="ECO:0000313" key="1">
    <source>
        <dbReference type="EMBL" id="PHZ27284.1"/>
    </source>
</evidence>
<evidence type="ECO:0008006" key="3">
    <source>
        <dbReference type="Google" id="ProtNLM"/>
    </source>
</evidence>
<proteinExistence type="predicted"/>
<dbReference type="RefSeq" id="WP_032898005.1">
    <property type="nucleotide sequence ID" value="NZ_CABHQL010000013.1"/>
</dbReference>
<dbReference type="AlphaFoldDB" id="A0A2G4U240"/>
<gene>
    <name evidence="1" type="ORF">CS533_11515</name>
</gene>
<name>A0A2G4U240_YERBE</name>
<dbReference type="EMBL" id="PEHN01000010">
    <property type="protein sequence ID" value="PHZ27284.1"/>
    <property type="molecule type" value="Genomic_DNA"/>
</dbReference>
<protein>
    <recommendedName>
        <fullName evidence="3">Fimbrial protein</fullName>
    </recommendedName>
</protein>
<accession>A0A2G4U240</accession>
<organism evidence="1 2">
    <name type="scientific">Yersinia bercovieri</name>
    <dbReference type="NCBI Taxonomy" id="634"/>
    <lineage>
        <taxon>Bacteria</taxon>
        <taxon>Pseudomonadati</taxon>
        <taxon>Pseudomonadota</taxon>
        <taxon>Gammaproteobacteria</taxon>
        <taxon>Enterobacterales</taxon>
        <taxon>Yersiniaceae</taxon>
        <taxon>Yersinia</taxon>
    </lineage>
</organism>